<proteinExistence type="predicted"/>
<organism evidence="2 3">
    <name type="scientific">Mycetocola miduiensis</name>
    <dbReference type="NCBI Taxonomy" id="995034"/>
    <lineage>
        <taxon>Bacteria</taxon>
        <taxon>Bacillati</taxon>
        <taxon>Actinomycetota</taxon>
        <taxon>Actinomycetes</taxon>
        <taxon>Micrococcales</taxon>
        <taxon>Microbacteriaceae</taxon>
        <taxon>Mycetocola</taxon>
    </lineage>
</organism>
<keyword evidence="1" id="KW-0812">Transmembrane</keyword>
<dbReference type="Proteomes" id="UP000198867">
    <property type="component" value="Unassembled WGS sequence"/>
</dbReference>
<evidence type="ECO:0000256" key="1">
    <source>
        <dbReference type="SAM" id="Phobius"/>
    </source>
</evidence>
<evidence type="ECO:0000313" key="3">
    <source>
        <dbReference type="Proteomes" id="UP000198867"/>
    </source>
</evidence>
<feature type="transmembrane region" description="Helical" evidence="1">
    <location>
        <begin position="16"/>
        <end position="38"/>
    </location>
</feature>
<dbReference type="EMBL" id="FOVM01000002">
    <property type="protein sequence ID" value="SFN50690.1"/>
    <property type="molecule type" value="Genomic_DNA"/>
</dbReference>
<dbReference type="OrthoDB" id="5116782at2"/>
<keyword evidence="1" id="KW-0472">Membrane</keyword>
<gene>
    <name evidence="2" type="ORF">SAMN05216219_0878</name>
</gene>
<feature type="transmembrane region" description="Helical" evidence="1">
    <location>
        <begin position="91"/>
        <end position="117"/>
    </location>
</feature>
<name>A0A1I4ZL55_9MICO</name>
<dbReference type="STRING" id="995034.SAMN05216219_0878"/>
<evidence type="ECO:0000313" key="2">
    <source>
        <dbReference type="EMBL" id="SFN50690.1"/>
    </source>
</evidence>
<reference evidence="3" key="1">
    <citation type="submission" date="2016-10" db="EMBL/GenBank/DDBJ databases">
        <authorList>
            <person name="Varghese N."/>
            <person name="Submissions S."/>
        </authorList>
    </citation>
    <scope>NUCLEOTIDE SEQUENCE [LARGE SCALE GENOMIC DNA]</scope>
    <source>
        <strain evidence="3">CGMCC 1.11101</strain>
    </source>
</reference>
<feature type="transmembrane region" description="Helical" evidence="1">
    <location>
        <begin position="58"/>
        <end position="79"/>
    </location>
</feature>
<dbReference type="RefSeq" id="WP_090709154.1">
    <property type="nucleotide sequence ID" value="NZ_FOVM01000002.1"/>
</dbReference>
<protein>
    <submittedName>
        <fullName evidence="2">Uncharacterized protein</fullName>
    </submittedName>
</protein>
<accession>A0A1I4ZL55</accession>
<dbReference type="AlphaFoldDB" id="A0A1I4ZL55"/>
<keyword evidence="1" id="KW-1133">Transmembrane helix</keyword>
<sequence length="118" mass="12246">MSTSSVPKTRVAPTPAWLALSLAVVFGLLFAFDVWEAVGNLVGVSVVASGLETTINPVGWVILVLGVLLPIAVFALAYWLGRRRNPLAQVLLYLAGLGTVAAVSLSLLALFGIGSVLS</sequence>
<keyword evidence="3" id="KW-1185">Reference proteome</keyword>